<dbReference type="EMBL" id="CAJOBA010009287">
    <property type="protein sequence ID" value="CAF3847788.1"/>
    <property type="molecule type" value="Genomic_DNA"/>
</dbReference>
<gene>
    <name evidence="2" type="ORF">GPM918_LOCUS22998</name>
    <name evidence="1" type="ORF">OVA965_LOCUS18568</name>
    <name evidence="4" type="ORF">SRO942_LOCUS22997</name>
    <name evidence="3" type="ORF">TMI583_LOCUS18579</name>
</gene>
<evidence type="ECO:0000313" key="5">
    <source>
        <dbReference type="Proteomes" id="UP000663829"/>
    </source>
</evidence>
<evidence type="ECO:0000313" key="2">
    <source>
        <dbReference type="EMBL" id="CAF1186950.1"/>
    </source>
</evidence>
<organism evidence="2 5">
    <name type="scientific">Didymodactylos carnosus</name>
    <dbReference type="NCBI Taxonomy" id="1234261"/>
    <lineage>
        <taxon>Eukaryota</taxon>
        <taxon>Metazoa</taxon>
        <taxon>Spiralia</taxon>
        <taxon>Gnathifera</taxon>
        <taxon>Rotifera</taxon>
        <taxon>Eurotatoria</taxon>
        <taxon>Bdelloidea</taxon>
        <taxon>Philodinida</taxon>
        <taxon>Philodinidae</taxon>
        <taxon>Didymodactylos</taxon>
    </lineage>
</organism>
<evidence type="ECO:0000313" key="1">
    <source>
        <dbReference type="EMBL" id="CAF1085305.1"/>
    </source>
</evidence>
<dbReference type="Proteomes" id="UP000663829">
    <property type="component" value="Unassembled WGS sequence"/>
</dbReference>
<keyword evidence="5" id="KW-1185">Reference proteome</keyword>
<proteinExistence type="predicted"/>
<reference evidence="2" key="1">
    <citation type="submission" date="2021-02" db="EMBL/GenBank/DDBJ databases">
        <authorList>
            <person name="Nowell W R."/>
        </authorList>
    </citation>
    <scope>NUCLEOTIDE SEQUENCE</scope>
</reference>
<dbReference type="Proteomes" id="UP000682733">
    <property type="component" value="Unassembled WGS sequence"/>
</dbReference>
<evidence type="ECO:0000313" key="3">
    <source>
        <dbReference type="EMBL" id="CAF3847788.1"/>
    </source>
</evidence>
<name>A0A814VE93_9BILA</name>
<dbReference type="Proteomes" id="UP000677228">
    <property type="component" value="Unassembled WGS sequence"/>
</dbReference>
<protein>
    <submittedName>
        <fullName evidence="2">Uncharacterized protein</fullName>
    </submittedName>
</protein>
<dbReference type="AlphaFoldDB" id="A0A814VE93"/>
<evidence type="ECO:0000313" key="4">
    <source>
        <dbReference type="EMBL" id="CAF3951184.1"/>
    </source>
</evidence>
<accession>A0A814VE93</accession>
<comment type="caution">
    <text evidence="2">The sequence shown here is derived from an EMBL/GenBank/DDBJ whole genome shotgun (WGS) entry which is preliminary data.</text>
</comment>
<dbReference type="EMBL" id="CAJNOQ010008056">
    <property type="protein sequence ID" value="CAF1186950.1"/>
    <property type="molecule type" value="Genomic_DNA"/>
</dbReference>
<dbReference type="EMBL" id="CAJOBC010008057">
    <property type="protein sequence ID" value="CAF3951184.1"/>
    <property type="molecule type" value="Genomic_DNA"/>
</dbReference>
<sequence>MQTDPNLVGSVVTLNNSIIHSTNSRRQRKSLSRNIDQRGVISETMILTCDLHIIMDSSLCPTNVCAQTFRNRVVNMFTSTSNKSTPTVRYQQNSETYYFMYRLPPTCNTRP</sequence>
<dbReference type="Proteomes" id="UP000681722">
    <property type="component" value="Unassembled WGS sequence"/>
</dbReference>
<dbReference type="EMBL" id="CAJNOK010009271">
    <property type="protein sequence ID" value="CAF1085305.1"/>
    <property type="molecule type" value="Genomic_DNA"/>
</dbReference>